<comment type="caution">
    <text evidence="3">The sequence shown here is derived from an EMBL/GenBank/DDBJ whole genome shotgun (WGS) entry which is preliminary data.</text>
</comment>
<dbReference type="GO" id="GO:0016740">
    <property type="term" value="F:transferase activity"/>
    <property type="evidence" value="ECO:0007669"/>
    <property type="project" value="UniProtKB-KW"/>
</dbReference>
<dbReference type="InterPro" id="IPR029068">
    <property type="entry name" value="Glyas_Bleomycin-R_OHBP_Dase"/>
</dbReference>
<dbReference type="SUPFAM" id="SSF54593">
    <property type="entry name" value="Glyoxalase/Bleomycin resistance protein/Dihydroxybiphenyl dioxygenase"/>
    <property type="match status" value="1"/>
</dbReference>
<keyword evidence="4" id="KW-1185">Reference proteome</keyword>
<feature type="domain" description="VOC" evidence="2">
    <location>
        <begin position="9"/>
        <end position="129"/>
    </location>
</feature>
<dbReference type="PANTHER" id="PTHR36113">
    <property type="entry name" value="LYASE, PUTATIVE-RELATED-RELATED"/>
    <property type="match status" value="1"/>
</dbReference>
<keyword evidence="3" id="KW-0808">Transferase</keyword>
<dbReference type="InterPro" id="IPR037434">
    <property type="entry name" value="FosX"/>
</dbReference>
<dbReference type="InterPro" id="IPR051332">
    <property type="entry name" value="Fosfomycin_Res_Enzymes"/>
</dbReference>
<accession>A0A433XGD1</accession>
<keyword evidence="1" id="KW-0479">Metal-binding</keyword>
<dbReference type="Pfam" id="PF00903">
    <property type="entry name" value="Glyoxalase"/>
    <property type="match status" value="1"/>
</dbReference>
<dbReference type="NCBIfam" id="NF000222">
    <property type="entry name" value="FosX"/>
    <property type="match status" value="1"/>
</dbReference>
<evidence type="ECO:0000256" key="1">
    <source>
        <dbReference type="ARBA" id="ARBA00022723"/>
    </source>
</evidence>
<evidence type="ECO:0000313" key="4">
    <source>
        <dbReference type="Proteomes" id="UP000281547"/>
    </source>
</evidence>
<dbReference type="InterPro" id="IPR037523">
    <property type="entry name" value="VOC_core"/>
</dbReference>
<reference evidence="3 4" key="1">
    <citation type="journal article" date="2016" name="Int. J. Syst. Evol. Microbiol.">
        <title>Arsenicitalea aurantiaca gen. nov., sp. nov., a new member of the family Hyphomicrobiaceae, isolated from high-arsenic sediment.</title>
        <authorList>
            <person name="Mu Y."/>
            <person name="Zhou L."/>
            <person name="Zeng X.C."/>
            <person name="Liu L."/>
            <person name="Pan Y."/>
            <person name="Chen X."/>
            <person name="Wang J."/>
            <person name="Li S."/>
            <person name="Li W.J."/>
            <person name="Wang Y."/>
        </authorList>
    </citation>
    <scope>NUCLEOTIDE SEQUENCE [LARGE SCALE GENOMIC DNA]</scope>
    <source>
        <strain evidence="3 4">42-50</strain>
    </source>
</reference>
<protein>
    <submittedName>
        <fullName evidence="3">FosX/FosE/FosI family fosfomycin resistance thiol transferase</fullName>
    </submittedName>
</protein>
<dbReference type="EMBL" id="RZNJ01000002">
    <property type="protein sequence ID" value="RUT33074.1"/>
    <property type="molecule type" value="Genomic_DNA"/>
</dbReference>
<dbReference type="PROSITE" id="PS51819">
    <property type="entry name" value="VOC"/>
    <property type="match status" value="1"/>
</dbReference>
<dbReference type="Gene3D" id="3.10.180.10">
    <property type="entry name" value="2,3-Dihydroxybiphenyl 1,2-Dioxygenase, domain 1"/>
    <property type="match status" value="1"/>
</dbReference>
<evidence type="ECO:0000259" key="2">
    <source>
        <dbReference type="PROSITE" id="PS51819"/>
    </source>
</evidence>
<dbReference type="OrthoDB" id="793940at2"/>
<dbReference type="AlphaFoldDB" id="A0A433XGD1"/>
<gene>
    <name evidence="3" type="primary">fosX</name>
    <name evidence="3" type="ORF">EMQ25_08090</name>
</gene>
<sequence>MSDGPVPSGLSHITFIVADLDRMEEILGCVLGAEKIYDSGARTFSVSEERFFLVGAAKLWIAIMKGEPLPARSYNHLALKIEDEDFDLYRQRIEALGLDLRQSRPRVDGEGRSLYFHDHDNHLFELHTGTLSERLARYATPKQPESKSQHSGPSL</sequence>
<dbReference type="InterPro" id="IPR004360">
    <property type="entry name" value="Glyas_Fos-R_dOase_dom"/>
</dbReference>
<name>A0A433XGD1_9HYPH</name>
<dbReference type="PANTHER" id="PTHR36113:SF6">
    <property type="entry name" value="FOSFOMYCIN RESISTANCE PROTEIN FOSX"/>
    <property type="match status" value="1"/>
</dbReference>
<proteinExistence type="predicted"/>
<dbReference type="RefSeq" id="WP_127188029.1">
    <property type="nucleotide sequence ID" value="NZ_RZNJ01000002.1"/>
</dbReference>
<organism evidence="3 4">
    <name type="scientific">Arsenicitalea aurantiaca</name>
    <dbReference type="NCBI Taxonomy" id="1783274"/>
    <lineage>
        <taxon>Bacteria</taxon>
        <taxon>Pseudomonadati</taxon>
        <taxon>Pseudomonadota</taxon>
        <taxon>Alphaproteobacteria</taxon>
        <taxon>Hyphomicrobiales</taxon>
        <taxon>Devosiaceae</taxon>
        <taxon>Arsenicitalea</taxon>
    </lineage>
</organism>
<dbReference type="Proteomes" id="UP000281547">
    <property type="component" value="Unassembled WGS sequence"/>
</dbReference>
<dbReference type="CDD" id="cd08364">
    <property type="entry name" value="FosX"/>
    <property type="match status" value="1"/>
</dbReference>
<dbReference type="GO" id="GO:0046872">
    <property type="term" value="F:metal ion binding"/>
    <property type="evidence" value="ECO:0007669"/>
    <property type="project" value="UniProtKB-KW"/>
</dbReference>
<evidence type="ECO:0000313" key="3">
    <source>
        <dbReference type="EMBL" id="RUT33074.1"/>
    </source>
</evidence>